<evidence type="ECO:0000313" key="1">
    <source>
        <dbReference type="EMBL" id="KKL56844.1"/>
    </source>
</evidence>
<comment type="caution">
    <text evidence="1">The sequence shown here is derived from an EMBL/GenBank/DDBJ whole genome shotgun (WGS) entry which is preliminary data.</text>
</comment>
<protein>
    <submittedName>
        <fullName evidence="1">Uncharacterized protein</fullName>
    </submittedName>
</protein>
<sequence>MGTLTTGLSSYKTFHAVADIDTPDTDLAAATGYFPGKPAGAVDLMVLDGVGKHLKVNNFSIIVH</sequence>
<accession>A0A0F9D5J9</accession>
<dbReference type="EMBL" id="LAZR01030356">
    <property type="protein sequence ID" value="KKL56844.1"/>
    <property type="molecule type" value="Genomic_DNA"/>
</dbReference>
<name>A0A0F9D5J9_9ZZZZ</name>
<reference evidence="1" key="1">
    <citation type="journal article" date="2015" name="Nature">
        <title>Complex archaea that bridge the gap between prokaryotes and eukaryotes.</title>
        <authorList>
            <person name="Spang A."/>
            <person name="Saw J.H."/>
            <person name="Jorgensen S.L."/>
            <person name="Zaremba-Niedzwiedzka K."/>
            <person name="Martijn J."/>
            <person name="Lind A.E."/>
            <person name="van Eijk R."/>
            <person name="Schleper C."/>
            <person name="Guy L."/>
            <person name="Ettema T.J."/>
        </authorList>
    </citation>
    <scope>NUCLEOTIDE SEQUENCE</scope>
</reference>
<organism evidence="1">
    <name type="scientific">marine sediment metagenome</name>
    <dbReference type="NCBI Taxonomy" id="412755"/>
    <lineage>
        <taxon>unclassified sequences</taxon>
        <taxon>metagenomes</taxon>
        <taxon>ecological metagenomes</taxon>
    </lineage>
</organism>
<gene>
    <name evidence="1" type="ORF">LCGC14_2241320</name>
</gene>
<feature type="non-terminal residue" evidence="1">
    <location>
        <position position="64"/>
    </location>
</feature>
<dbReference type="AlphaFoldDB" id="A0A0F9D5J9"/>
<proteinExistence type="predicted"/>